<dbReference type="AlphaFoldDB" id="A0AAU8ALG1"/>
<dbReference type="RefSeq" id="WP_353474655.1">
    <property type="nucleotide sequence ID" value="NZ_CP123385.1"/>
</dbReference>
<protein>
    <submittedName>
        <fullName evidence="1">Uncharacterized protein</fullName>
    </submittedName>
</protein>
<dbReference type="EMBL" id="CP123385">
    <property type="protein sequence ID" value="XCC95788.1"/>
    <property type="molecule type" value="Genomic_DNA"/>
</dbReference>
<evidence type="ECO:0000313" key="1">
    <source>
        <dbReference type="EMBL" id="XCC95788.1"/>
    </source>
</evidence>
<organism evidence="1">
    <name type="scientific">Alloyangia sp. H15</name>
    <dbReference type="NCBI Taxonomy" id="3029062"/>
    <lineage>
        <taxon>Bacteria</taxon>
        <taxon>Pseudomonadati</taxon>
        <taxon>Pseudomonadota</taxon>
        <taxon>Alphaproteobacteria</taxon>
        <taxon>Rhodobacterales</taxon>
        <taxon>Roseobacteraceae</taxon>
        <taxon>Alloyangia</taxon>
    </lineage>
</organism>
<gene>
    <name evidence="1" type="ORF">PVT71_22160</name>
</gene>
<sequence length="62" mass="7006">MSTNHLLGNEKIQNADLASHKCRSCLLCADPERRRCARDRMRAEGFGEAEITHLQLSNKTAH</sequence>
<accession>A0AAU8ALG1</accession>
<proteinExistence type="predicted"/>
<name>A0AAU8ALG1_9RHOB</name>
<reference evidence="1" key="1">
    <citation type="submission" date="2023-02" db="EMBL/GenBank/DDBJ databases">
        <title>Description and genomic characterization of Salipiger bruguierae sp. nov., isolated from the sediment of mangrove plant Bruguiera sexangula.</title>
        <authorList>
            <person name="Long M."/>
        </authorList>
    </citation>
    <scope>NUCLEOTIDE SEQUENCE</scope>
    <source>
        <strain evidence="1">H15</strain>
    </source>
</reference>